<dbReference type="Proteomes" id="UP000824091">
    <property type="component" value="Unassembled WGS sequence"/>
</dbReference>
<dbReference type="Pfam" id="PF01979">
    <property type="entry name" value="Amidohydro_1"/>
    <property type="match status" value="1"/>
</dbReference>
<organism evidence="3 4">
    <name type="scientific">Candidatus Fimisoma avicola</name>
    <dbReference type="NCBI Taxonomy" id="2840826"/>
    <lineage>
        <taxon>Bacteria</taxon>
        <taxon>Bacillati</taxon>
        <taxon>Bacillota</taxon>
        <taxon>Clostridia</taxon>
        <taxon>Eubacteriales</taxon>
        <taxon>Candidatus Fimisoma</taxon>
    </lineage>
</organism>
<name>A0A9D1L6X7_9FIRM</name>
<dbReference type="SUPFAM" id="SSF51556">
    <property type="entry name" value="Metallo-dependent hydrolases"/>
    <property type="match status" value="1"/>
</dbReference>
<dbReference type="EMBL" id="DVMO01000041">
    <property type="protein sequence ID" value="HIU27264.1"/>
    <property type="molecule type" value="Genomic_DNA"/>
</dbReference>
<dbReference type="AlphaFoldDB" id="A0A9D1L6X7"/>
<feature type="domain" description="Amidohydrolase-related" evidence="2">
    <location>
        <begin position="51"/>
        <end position="433"/>
    </location>
</feature>
<evidence type="ECO:0000259" key="2">
    <source>
        <dbReference type="Pfam" id="PF01979"/>
    </source>
</evidence>
<dbReference type="Gene3D" id="2.30.40.10">
    <property type="entry name" value="Urease, subunit C, domain 1"/>
    <property type="match status" value="1"/>
</dbReference>
<proteinExistence type="predicted"/>
<dbReference type="PANTHER" id="PTHR11647">
    <property type="entry name" value="HYDRANTOINASE/DIHYDROPYRIMIDINASE FAMILY MEMBER"/>
    <property type="match status" value="1"/>
</dbReference>
<reference evidence="3" key="1">
    <citation type="submission" date="2020-10" db="EMBL/GenBank/DDBJ databases">
        <authorList>
            <person name="Gilroy R."/>
        </authorList>
    </citation>
    <scope>NUCLEOTIDE SEQUENCE</scope>
    <source>
        <strain evidence="3">11300</strain>
    </source>
</reference>
<dbReference type="SUPFAM" id="SSF51338">
    <property type="entry name" value="Composite domain of metallo-dependent hydrolases"/>
    <property type="match status" value="1"/>
</dbReference>
<protein>
    <submittedName>
        <fullName evidence="3">Amidohydrolase family protein</fullName>
    </submittedName>
</protein>
<comment type="caution">
    <text evidence="3">The sequence shown here is derived from an EMBL/GenBank/DDBJ whole genome shotgun (WGS) entry which is preliminary data.</text>
</comment>
<dbReference type="InterPro" id="IPR032466">
    <property type="entry name" value="Metal_Hydrolase"/>
</dbReference>
<accession>A0A9D1L6X7</accession>
<evidence type="ECO:0000313" key="3">
    <source>
        <dbReference type="EMBL" id="HIU27264.1"/>
    </source>
</evidence>
<dbReference type="InterPro" id="IPR011059">
    <property type="entry name" value="Metal-dep_hydrolase_composite"/>
</dbReference>
<sequence length="454" mass="50761">MLDILIVSGKYPDYESGTLVEANIGITGEKITYVGKERPEAKEVIDAKDRVVSPGFIDIHMHEENIKEGDKWVISNMMAKQGVTTAVGGNCGKIKQPLKDFKAMIKRLGGSPVNYILCTGYNYYRYDVLGFGHYDKTEKDVWDKIREYMKEDLAEGAFGITFGIEYDPGLTIEEIKYATNVSDDPHLLIAAHYREDGALAPQAVQEMIDIQESMDKKFQVSHLSSCAALGQMKECLDMINEENAKNPKFNFDTYPYNAFSASIGSTVFDDGCFEWWGKDYGDIMLTMDPYKNVRCTKEIFEDARKNYPGMYAVAFVMNEDEIADAVANPIGMVASDGILNNGNGHPRAAGTFPRVLGKYVREEGRLDLITALKKMTLEPAKRLEIDHRKGIIKEGADADITIFDPDTIIDGPEFGNIDVPNRGIDYVIVNGKIAVKDNQILTQQAGKFISYFEK</sequence>
<dbReference type="InterPro" id="IPR050378">
    <property type="entry name" value="Metallo-dep_Hydrolases_sf"/>
</dbReference>
<reference evidence="3" key="2">
    <citation type="journal article" date="2021" name="PeerJ">
        <title>Extensive microbial diversity within the chicken gut microbiome revealed by metagenomics and culture.</title>
        <authorList>
            <person name="Gilroy R."/>
            <person name="Ravi A."/>
            <person name="Getino M."/>
            <person name="Pursley I."/>
            <person name="Horton D.L."/>
            <person name="Alikhan N.F."/>
            <person name="Baker D."/>
            <person name="Gharbi K."/>
            <person name="Hall N."/>
            <person name="Watson M."/>
            <person name="Adriaenssens E.M."/>
            <person name="Foster-Nyarko E."/>
            <person name="Jarju S."/>
            <person name="Secka A."/>
            <person name="Antonio M."/>
            <person name="Oren A."/>
            <person name="Chaudhuri R.R."/>
            <person name="La Ragione R."/>
            <person name="Hildebrand F."/>
            <person name="Pallen M.J."/>
        </authorList>
    </citation>
    <scope>NUCLEOTIDE SEQUENCE</scope>
    <source>
        <strain evidence="3">11300</strain>
    </source>
</reference>
<dbReference type="PANTHER" id="PTHR11647:SF1">
    <property type="entry name" value="COLLAPSIN RESPONSE MEDIATOR PROTEIN"/>
    <property type="match status" value="1"/>
</dbReference>
<dbReference type="GO" id="GO:0016810">
    <property type="term" value="F:hydrolase activity, acting on carbon-nitrogen (but not peptide) bonds"/>
    <property type="evidence" value="ECO:0007669"/>
    <property type="project" value="InterPro"/>
</dbReference>
<dbReference type="InterPro" id="IPR006680">
    <property type="entry name" value="Amidohydro-rel"/>
</dbReference>
<comment type="cofactor">
    <cofactor evidence="1">
        <name>Zn(2+)</name>
        <dbReference type="ChEBI" id="CHEBI:29105"/>
    </cofactor>
</comment>
<evidence type="ECO:0000313" key="4">
    <source>
        <dbReference type="Proteomes" id="UP000824091"/>
    </source>
</evidence>
<dbReference type="Gene3D" id="3.20.20.140">
    <property type="entry name" value="Metal-dependent hydrolases"/>
    <property type="match status" value="2"/>
</dbReference>
<gene>
    <name evidence="3" type="ORF">IAD16_02635</name>
</gene>
<evidence type="ECO:0000256" key="1">
    <source>
        <dbReference type="ARBA" id="ARBA00001947"/>
    </source>
</evidence>